<dbReference type="PANTHER" id="PTHR11138:SF5">
    <property type="entry name" value="METHIONYL-TRNA FORMYLTRANSFERASE, MITOCHONDRIAL"/>
    <property type="match status" value="1"/>
</dbReference>
<evidence type="ECO:0000259" key="2">
    <source>
        <dbReference type="Pfam" id="PF00551"/>
    </source>
</evidence>
<dbReference type="EC" id="2.1.2.9" evidence="1"/>
<dbReference type="SUPFAM" id="SSF53328">
    <property type="entry name" value="Formyltransferase"/>
    <property type="match status" value="1"/>
</dbReference>
<evidence type="ECO:0000313" key="3">
    <source>
        <dbReference type="EMBL" id="KAK1760614.1"/>
    </source>
</evidence>
<dbReference type="AlphaFoldDB" id="A0AAJ0BLR2"/>
<evidence type="ECO:0000313" key="4">
    <source>
        <dbReference type="Proteomes" id="UP001239445"/>
    </source>
</evidence>
<dbReference type="GO" id="GO:0005739">
    <property type="term" value="C:mitochondrion"/>
    <property type="evidence" value="ECO:0007669"/>
    <property type="project" value="TreeGrafter"/>
</dbReference>
<dbReference type="Pfam" id="PF00551">
    <property type="entry name" value="Formyl_trans_N"/>
    <property type="match status" value="1"/>
</dbReference>
<proteinExistence type="predicted"/>
<sequence length="403" mass="44325">MLLRLNIRAASLQLGTRGRFSFKPPQPCCYSTRASDPLRILFCGSDEFSCASLKALEAEHRTNPDLIRSIDVVVRPPKRTGRGLKQIRELPLHSLAKDLNLPIHLRDTFRQWNMPQQDGEPINLIIAVSFGLFVPRRLLDATKYGGLNIHPSLLPDLRGAAPLHHAILLGRTHTGVSLQTLSPEAFDRGTVLAQTPRPGIPLSPTETPDTLLRKLAPLGAEMLVKGLRDGVHVPPYISRAWTPSPKEQSSLREAPKIDSSMRSLIHAGCDETAAGVARRYRALGPLWVVTEPDNTLNPDDQGIRLKLDDIREGPSRDEVDALLKQNPVPDRVRQIRFLLWSPQVSIIVFPDGGNDGSVALQLREGDYITVGRVTVEGQASQPAAVALQPLTQAYGYTGRISVS</sequence>
<dbReference type="PANTHER" id="PTHR11138">
    <property type="entry name" value="METHIONYL-TRNA FORMYLTRANSFERASE"/>
    <property type="match status" value="1"/>
</dbReference>
<dbReference type="GO" id="GO:0004479">
    <property type="term" value="F:methionyl-tRNA formyltransferase activity"/>
    <property type="evidence" value="ECO:0007669"/>
    <property type="project" value="UniProtKB-EC"/>
</dbReference>
<organism evidence="3 4">
    <name type="scientific">Echria macrotheca</name>
    <dbReference type="NCBI Taxonomy" id="438768"/>
    <lineage>
        <taxon>Eukaryota</taxon>
        <taxon>Fungi</taxon>
        <taxon>Dikarya</taxon>
        <taxon>Ascomycota</taxon>
        <taxon>Pezizomycotina</taxon>
        <taxon>Sordariomycetes</taxon>
        <taxon>Sordariomycetidae</taxon>
        <taxon>Sordariales</taxon>
        <taxon>Schizotheciaceae</taxon>
        <taxon>Echria</taxon>
    </lineage>
</organism>
<dbReference type="CDD" id="cd08646">
    <property type="entry name" value="FMT_core_Met-tRNA-FMT_N"/>
    <property type="match status" value="1"/>
</dbReference>
<gene>
    <name evidence="3" type="ORF">QBC47DRAFT_367674</name>
</gene>
<evidence type="ECO:0000256" key="1">
    <source>
        <dbReference type="ARBA" id="ARBA00012261"/>
    </source>
</evidence>
<dbReference type="InterPro" id="IPR041711">
    <property type="entry name" value="Met-tRNA-FMT_N"/>
</dbReference>
<dbReference type="InterPro" id="IPR036477">
    <property type="entry name" value="Formyl_transf_N_sf"/>
</dbReference>
<protein>
    <recommendedName>
        <fullName evidence="1">methionyl-tRNA formyltransferase</fullName>
        <ecNumber evidence="1">2.1.2.9</ecNumber>
    </recommendedName>
</protein>
<dbReference type="Gene3D" id="3.40.50.12230">
    <property type="match status" value="1"/>
</dbReference>
<dbReference type="Proteomes" id="UP001239445">
    <property type="component" value="Unassembled WGS sequence"/>
</dbReference>
<comment type="caution">
    <text evidence="3">The sequence shown here is derived from an EMBL/GenBank/DDBJ whole genome shotgun (WGS) entry which is preliminary data.</text>
</comment>
<reference evidence="3" key="1">
    <citation type="submission" date="2023-06" db="EMBL/GenBank/DDBJ databases">
        <title>Genome-scale phylogeny and comparative genomics of the fungal order Sordariales.</title>
        <authorList>
            <consortium name="Lawrence Berkeley National Laboratory"/>
            <person name="Hensen N."/>
            <person name="Bonometti L."/>
            <person name="Westerberg I."/>
            <person name="Brannstrom I.O."/>
            <person name="Guillou S."/>
            <person name="Cros-Aarteil S."/>
            <person name="Calhoun S."/>
            <person name="Haridas S."/>
            <person name="Kuo A."/>
            <person name="Mondo S."/>
            <person name="Pangilinan J."/>
            <person name="Riley R."/>
            <person name="Labutti K."/>
            <person name="Andreopoulos B."/>
            <person name="Lipzen A."/>
            <person name="Chen C."/>
            <person name="Yanf M."/>
            <person name="Daum C."/>
            <person name="Ng V."/>
            <person name="Clum A."/>
            <person name="Steindorff A."/>
            <person name="Ohm R."/>
            <person name="Martin F."/>
            <person name="Silar P."/>
            <person name="Natvig D."/>
            <person name="Lalanne C."/>
            <person name="Gautier V."/>
            <person name="Ament-Velasquez S.L."/>
            <person name="Kruys A."/>
            <person name="Hutchinson M.I."/>
            <person name="Powell A.J."/>
            <person name="Barry K."/>
            <person name="Miller A.N."/>
            <person name="Grigoriev I.V."/>
            <person name="Debuchy R."/>
            <person name="Gladieux P."/>
            <person name="Thoren M.H."/>
            <person name="Johannesson H."/>
        </authorList>
    </citation>
    <scope>NUCLEOTIDE SEQUENCE</scope>
    <source>
        <strain evidence="3">PSN4</strain>
    </source>
</reference>
<dbReference type="InterPro" id="IPR002376">
    <property type="entry name" value="Formyl_transf_N"/>
</dbReference>
<dbReference type="EMBL" id="MU839827">
    <property type="protein sequence ID" value="KAK1760614.1"/>
    <property type="molecule type" value="Genomic_DNA"/>
</dbReference>
<name>A0AAJ0BLR2_9PEZI</name>
<accession>A0AAJ0BLR2</accession>
<keyword evidence="4" id="KW-1185">Reference proteome</keyword>
<feature type="domain" description="Formyl transferase N-terminal" evidence="2">
    <location>
        <begin position="39"/>
        <end position="225"/>
    </location>
</feature>